<dbReference type="EMBL" id="JBBNAG010000002">
    <property type="protein sequence ID" value="KAK9157668.1"/>
    <property type="molecule type" value="Genomic_DNA"/>
</dbReference>
<dbReference type="AlphaFoldDB" id="A0AAP0KTJ9"/>
<keyword evidence="2" id="KW-1185">Reference proteome</keyword>
<evidence type="ECO:0000313" key="1">
    <source>
        <dbReference type="EMBL" id="KAK9157668.1"/>
    </source>
</evidence>
<proteinExistence type="predicted"/>
<comment type="caution">
    <text evidence="1">The sequence shown here is derived from an EMBL/GenBank/DDBJ whole genome shotgun (WGS) entry which is preliminary data.</text>
</comment>
<organism evidence="1 2">
    <name type="scientific">Stephania cephalantha</name>
    <dbReference type="NCBI Taxonomy" id="152367"/>
    <lineage>
        <taxon>Eukaryota</taxon>
        <taxon>Viridiplantae</taxon>
        <taxon>Streptophyta</taxon>
        <taxon>Embryophyta</taxon>
        <taxon>Tracheophyta</taxon>
        <taxon>Spermatophyta</taxon>
        <taxon>Magnoliopsida</taxon>
        <taxon>Ranunculales</taxon>
        <taxon>Menispermaceae</taxon>
        <taxon>Menispermoideae</taxon>
        <taxon>Cissampelideae</taxon>
        <taxon>Stephania</taxon>
    </lineage>
</organism>
<name>A0AAP0KTJ9_9MAGN</name>
<evidence type="ECO:0000313" key="2">
    <source>
        <dbReference type="Proteomes" id="UP001419268"/>
    </source>
</evidence>
<sequence length="80" mass="9155">MIERMDYRIWRCRRRSSSRIGVAERREMSSGDEDGGVGVGMAEAESVSASRVRRLLLLLPPLGHGYEKLTRPHKSRWSRG</sequence>
<dbReference type="Proteomes" id="UP001419268">
    <property type="component" value="Unassembled WGS sequence"/>
</dbReference>
<gene>
    <name evidence="1" type="ORF">Scep_004242</name>
</gene>
<accession>A0AAP0KTJ9</accession>
<protein>
    <submittedName>
        <fullName evidence="1">Uncharacterized protein</fullName>
    </submittedName>
</protein>
<reference evidence="1 2" key="1">
    <citation type="submission" date="2024-01" db="EMBL/GenBank/DDBJ databases">
        <title>Genome assemblies of Stephania.</title>
        <authorList>
            <person name="Yang L."/>
        </authorList>
    </citation>
    <scope>NUCLEOTIDE SEQUENCE [LARGE SCALE GENOMIC DNA]</scope>
    <source>
        <strain evidence="1">JXDWG</strain>
        <tissue evidence="1">Leaf</tissue>
    </source>
</reference>